<sequence>ITKEFVGVFLLPVVGKIPAFLAAIFSSDAEKFLLSLGVTVGSSIQIALSVTPFVFFRRTSNAQARFISTLGWLLGKPITMLFDPIQSVALFFAVLTAHGKLRCPRREIELVGRCTLMGLYVIFAVTFFFYPGDSEFLDILPQCV</sequence>
<reference evidence="8" key="1">
    <citation type="submission" date="2023-03" db="EMBL/GenBank/DDBJ databases">
        <title>Massive genome expansion in bonnet fungi (Mycena s.s.) driven by repeated elements and novel gene families across ecological guilds.</title>
        <authorList>
            <consortium name="Lawrence Berkeley National Laboratory"/>
            <person name="Harder C.B."/>
            <person name="Miyauchi S."/>
            <person name="Viragh M."/>
            <person name="Kuo A."/>
            <person name="Thoen E."/>
            <person name="Andreopoulos B."/>
            <person name="Lu D."/>
            <person name="Skrede I."/>
            <person name="Drula E."/>
            <person name="Henrissat B."/>
            <person name="Morin E."/>
            <person name="Kohler A."/>
            <person name="Barry K."/>
            <person name="LaButti K."/>
            <person name="Morin E."/>
            <person name="Salamov A."/>
            <person name="Lipzen A."/>
            <person name="Mereny Z."/>
            <person name="Hegedus B."/>
            <person name="Baldrian P."/>
            <person name="Stursova M."/>
            <person name="Weitz H."/>
            <person name="Taylor A."/>
            <person name="Grigoriev I.V."/>
            <person name="Nagy L.G."/>
            <person name="Martin F."/>
            <person name="Kauserud H."/>
        </authorList>
    </citation>
    <scope>NUCLEOTIDE SEQUENCE</scope>
    <source>
        <strain evidence="8">CBHHK200</strain>
    </source>
</reference>
<feature type="domain" description="Sodium/calcium exchanger membrane region" evidence="7">
    <location>
        <begin position="1"/>
        <end position="128"/>
    </location>
</feature>
<dbReference type="GO" id="GO:0016020">
    <property type="term" value="C:membrane"/>
    <property type="evidence" value="ECO:0007669"/>
    <property type="project" value="UniProtKB-SubCell"/>
</dbReference>
<dbReference type="InterPro" id="IPR044880">
    <property type="entry name" value="NCX_ion-bd_dom_sf"/>
</dbReference>
<evidence type="ECO:0000313" key="8">
    <source>
        <dbReference type="EMBL" id="KAJ7034924.1"/>
    </source>
</evidence>
<dbReference type="Gene3D" id="1.20.1420.30">
    <property type="entry name" value="NCX, central ion-binding region"/>
    <property type="match status" value="1"/>
</dbReference>
<dbReference type="AlphaFoldDB" id="A0AAD6SVP4"/>
<evidence type="ECO:0000313" key="9">
    <source>
        <dbReference type="Proteomes" id="UP001218188"/>
    </source>
</evidence>
<name>A0AAD6SVP4_9AGAR</name>
<evidence type="ECO:0000259" key="7">
    <source>
        <dbReference type="Pfam" id="PF01699"/>
    </source>
</evidence>
<feature type="transmembrane region" description="Helical" evidence="6">
    <location>
        <begin position="6"/>
        <end position="25"/>
    </location>
</feature>
<feature type="non-terminal residue" evidence="8">
    <location>
        <position position="144"/>
    </location>
</feature>
<evidence type="ECO:0000256" key="2">
    <source>
        <dbReference type="ARBA" id="ARBA00008170"/>
    </source>
</evidence>
<evidence type="ECO:0000256" key="3">
    <source>
        <dbReference type="ARBA" id="ARBA00022692"/>
    </source>
</evidence>
<proteinExistence type="inferred from homology"/>
<evidence type="ECO:0000256" key="5">
    <source>
        <dbReference type="ARBA" id="ARBA00023136"/>
    </source>
</evidence>
<feature type="transmembrane region" description="Helical" evidence="6">
    <location>
        <begin position="32"/>
        <end position="56"/>
    </location>
</feature>
<evidence type="ECO:0000256" key="4">
    <source>
        <dbReference type="ARBA" id="ARBA00022989"/>
    </source>
</evidence>
<dbReference type="EMBL" id="JARJCM010000053">
    <property type="protein sequence ID" value="KAJ7034924.1"/>
    <property type="molecule type" value="Genomic_DNA"/>
</dbReference>
<dbReference type="InterPro" id="IPR004837">
    <property type="entry name" value="NaCa_Exmemb"/>
</dbReference>
<accession>A0AAD6SVP4</accession>
<dbReference type="GO" id="GO:0055085">
    <property type="term" value="P:transmembrane transport"/>
    <property type="evidence" value="ECO:0007669"/>
    <property type="project" value="InterPro"/>
</dbReference>
<dbReference type="Proteomes" id="UP001218188">
    <property type="component" value="Unassembled WGS sequence"/>
</dbReference>
<keyword evidence="3 6" id="KW-0812">Transmembrane</keyword>
<protein>
    <recommendedName>
        <fullName evidence="7">Sodium/calcium exchanger membrane region domain-containing protein</fullName>
    </recommendedName>
</protein>
<comment type="similarity">
    <text evidence="2">Belongs to the Ca(2+):cation antiporter (CaCA) (TC 2.A.19) family.</text>
</comment>
<evidence type="ECO:0000256" key="1">
    <source>
        <dbReference type="ARBA" id="ARBA00004141"/>
    </source>
</evidence>
<keyword evidence="9" id="KW-1185">Reference proteome</keyword>
<evidence type="ECO:0000256" key="6">
    <source>
        <dbReference type="SAM" id="Phobius"/>
    </source>
</evidence>
<keyword evidence="5 6" id="KW-0472">Membrane</keyword>
<feature type="transmembrane region" description="Helical" evidence="6">
    <location>
        <begin position="110"/>
        <end position="130"/>
    </location>
</feature>
<dbReference type="Pfam" id="PF01699">
    <property type="entry name" value="Na_Ca_ex"/>
    <property type="match status" value="1"/>
</dbReference>
<keyword evidence="4 6" id="KW-1133">Transmembrane helix</keyword>
<organism evidence="8 9">
    <name type="scientific">Mycena alexandri</name>
    <dbReference type="NCBI Taxonomy" id="1745969"/>
    <lineage>
        <taxon>Eukaryota</taxon>
        <taxon>Fungi</taxon>
        <taxon>Dikarya</taxon>
        <taxon>Basidiomycota</taxon>
        <taxon>Agaricomycotina</taxon>
        <taxon>Agaricomycetes</taxon>
        <taxon>Agaricomycetidae</taxon>
        <taxon>Agaricales</taxon>
        <taxon>Marasmiineae</taxon>
        <taxon>Mycenaceae</taxon>
        <taxon>Mycena</taxon>
    </lineage>
</organism>
<gene>
    <name evidence="8" type="ORF">C8F04DRAFT_1099508</name>
</gene>
<comment type="subcellular location">
    <subcellularLocation>
        <location evidence="1">Membrane</location>
        <topology evidence="1">Multi-pass membrane protein</topology>
    </subcellularLocation>
</comment>
<comment type="caution">
    <text evidence="8">The sequence shown here is derived from an EMBL/GenBank/DDBJ whole genome shotgun (WGS) entry which is preliminary data.</text>
</comment>